<accession>A0AAW4FJ55</accession>
<dbReference type="Proteomes" id="UP000744980">
    <property type="component" value="Unassembled WGS sequence"/>
</dbReference>
<feature type="signal peptide" evidence="1">
    <location>
        <begin position="1"/>
        <end position="19"/>
    </location>
</feature>
<dbReference type="AlphaFoldDB" id="A0AAW4FJ55"/>
<dbReference type="EMBL" id="WXFA01000001">
    <property type="protein sequence ID" value="MBM3089705.1"/>
    <property type="molecule type" value="Genomic_DNA"/>
</dbReference>
<reference evidence="2 3" key="1">
    <citation type="submission" date="2020-01" db="EMBL/GenBank/DDBJ databases">
        <title>Draft genome assembly of Ensifer adhaerens T173.</title>
        <authorList>
            <person name="Craig J.E."/>
            <person name="Stinchcombe J.R."/>
        </authorList>
    </citation>
    <scope>NUCLEOTIDE SEQUENCE [LARGE SCALE GENOMIC DNA]</scope>
    <source>
        <strain evidence="2 3">T173</strain>
    </source>
</reference>
<proteinExistence type="predicted"/>
<evidence type="ECO:0000313" key="2">
    <source>
        <dbReference type="EMBL" id="MBM3089705.1"/>
    </source>
</evidence>
<name>A0AAW4FJ55_9HYPH</name>
<comment type="caution">
    <text evidence="2">The sequence shown here is derived from an EMBL/GenBank/DDBJ whole genome shotgun (WGS) entry which is preliminary data.</text>
</comment>
<gene>
    <name evidence="2" type="ORF">GFB56_02610</name>
</gene>
<keyword evidence="1" id="KW-0732">Signal</keyword>
<feature type="chain" id="PRO_5043677619" description="Lipoprotein" evidence="1">
    <location>
        <begin position="20"/>
        <end position="170"/>
    </location>
</feature>
<protein>
    <recommendedName>
        <fullName evidence="4">Lipoprotein</fullName>
    </recommendedName>
</protein>
<dbReference type="PROSITE" id="PS51257">
    <property type="entry name" value="PROKAR_LIPOPROTEIN"/>
    <property type="match status" value="1"/>
</dbReference>
<evidence type="ECO:0000256" key="1">
    <source>
        <dbReference type="SAM" id="SignalP"/>
    </source>
</evidence>
<sequence>MIIRTIATLAAMMTVMLIAGCQRETGPDPLKLTGKMFIFNYRLAYAVYTITLQKTEPVPEGSIVIATFENPVGGESLKVTRKLFPKLDRVVLESPDLTCVKKERPYAVTIEVKGPAGETLQKLETTVTSDVDQDILPAKPLVEGPAYDKNPAVFRDGKAPEHFETAKCPI</sequence>
<evidence type="ECO:0000313" key="3">
    <source>
        <dbReference type="Proteomes" id="UP000744980"/>
    </source>
</evidence>
<evidence type="ECO:0008006" key="4">
    <source>
        <dbReference type="Google" id="ProtNLM"/>
    </source>
</evidence>
<keyword evidence="3" id="KW-1185">Reference proteome</keyword>
<organism evidence="2 3">
    <name type="scientific">Ensifer canadensis</name>
    <dbReference type="NCBI Taxonomy" id="555315"/>
    <lineage>
        <taxon>Bacteria</taxon>
        <taxon>Pseudomonadati</taxon>
        <taxon>Pseudomonadota</taxon>
        <taxon>Alphaproteobacteria</taxon>
        <taxon>Hyphomicrobiales</taxon>
        <taxon>Rhizobiaceae</taxon>
        <taxon>Sinorhizobium/Ensifer group</taxon>
        <taxon>Ensifer</taxon>
    </lineage>
</organism>
<dbReference type="RefSeq" id="WP_038575989.1">
    <property type="nucleotide sequence ID" value="NZ_CP170157.1"/>
</dbReference>